<dbReference type="Gene3D" id="3.30.70.1230">
    <property type="entry name" value="Nucleotide cyclase"/>
    <property type="match status" value="1"/>
</dbReference>
<protein>
    <submittedName>
        <fullName evidence="1">Adenylate/guanylate cyclase domain-containing protein</fullName>
    </submittedName>
</protein>
<accession>A0A6S6Y5W1</accession>
<dbReference type="PANTHER" id="PTHR43081">
    <property type="entry name" value="ADENYLATE CYCLASE, TERMINAL-DIFFERENTIATION SPECIFIC-RELATED"/>
    <property type="match status" value="1"/>
</dbReference>
<dbReference type="AlphaFoldDB" id="A0A6S6Y5W1"/>
<dbReference type="PROSITE" id="PS50006">
    <property type="entry name" value="FHA_DOMAIN"/>
    <property type="match status" value="1"/>
</dbReference>
<dbReference type="CDD" id="cd00060">
    <property type="entry name" value="FHA"/>
    <property type="match status" value="1"/>
</dbReference>
<gene>
    <name evidence="1" type="ORF">DENOEST_3783</name>
</gene>
<organism evidence="1 2">
    <name type="scientific">Denitratisoma oestradiolicum</name>
    <dbReference type="NCBI Taxonomy" id="311182"/>
    <lineage>
        <taxon>Bacteria</taxon>
        <taxon>Pseudomonadati</taxon>
        <taxon>Pseudomonadota</taxon>
        <taxon>Betaproteobacteria</taxon>
        <taxon>Nitrosomonadales</taxon>
        <taxon>Sterolibacteriaceae</taxon>
        <taxon>Denitratisoma</taxon>
    </lineage>
</organism>
<dbReference type="InterPro" id="IPR000253">
    <property type="entry name" value="FHA_dom"/>
</dbReference>
<dbReference type="InterPro" id="IPR050697">
    <property type="entry name" value="Adenylyl/Guanylyl_Cyclase_3/4"/>
</dbReference>
<keyword evidence="2" id="KW-1185">Reference proteome</keyword>
<dbReference type="RefSeq" id="WP_145770424.1">
    <property type="nucleotide sequence ID" value="NZ_LR778301.1"/>
</dbReference>
<reference evidence="1 2" key="1">
    <citation type="submission" date="2020-03" db="EMBL/GenBank/DDBJ databases">
        <authorList>
            <consortium name="Genoscope - CEA"/>
            <person name="William W."/>
        </authorList>
    </citation>
    <scope>NUCLEOTIDE SEQUENCE [LARGE SCALE GENOMIC DNA]</scope>
    <source>
        <strain evidence="2">DSM 16959</strain>
    </source>
</reference>
<dbReference type="GO" id="GO:0035556">
    <property type="term" value="P:intracellular signal transduction"/>
    <property type="evidence" value="ECO:0007669"/>
    <property type="project" value="InterPro"/>
</dbReference>
<sequence length="298" mass="32229">MNLQRRELCILVVEVAGSSLLYEKLGDALARRAVEHCLQGAAQAALRHGGRVLKTLGHESLLSFDTAEQGIQAACAMQQQVAGLAPTSGVRPGIRIGLHYGGVLEEGGELFGDGVNTAARLAELAQAHQIIASADALVALSQADRDRAGHLKPVVLKGKREPMVVAEVAWQEDETSDLPSDSVFPTETQGLRLRLRHGGRQNLFIDARRPALSLGRGSGNDLVIRDTRASRTHAHIEFRSTCFVLTDQSSNGTYVAPEGQASFLVKREEAILRGRGRLSFGHPWAEGQSEFVDYLLLD</sequence>
<dbReference type="Gene3D" id="2.60.200.20">
    <property type="match status" value="1"/>
</dbReference>
<dbReference type="InterPro" id="IPR001054">
    <property type="entry name" value="A/G_cyclase"/>
</dbReference>
<evidence type="ECO:0000313" key="1">
    <source>
        <dbReference type="EMBL" id="CAB1370937.1"/>
    </source>
</evidence>
<evidence type="ECO:0000313" key="2">
    <source>
        <dbReference type="Proteomes" id="UP000515733"/>
    </source>
</evidence>
<dbReference type="SMART" id="SM00240">
    <property type="entry name" value="FHA"/>
    <property type="match status" value="1"/>
</dbReference>
<dbReference type="InterPro" id="IPR029787">
    <property type="entry name" value="Nucleotide_cyclase"/>
</dbReference>
<dbReference type="GO" id="GO:0004016">
    <property type="term" value="F:adenylate cyclase activity"/>
    <property type="evidence" value="ECO:0007669"/>
    <property type="project" value="UniProtKB-ARBA"/>
</dbReference>
<dbReference type="Pfam" id="PF00498">
    <property type="entry name" value="FHA"/>
    <property type="match status" value="1"/>
</dbReference>
<dbReference type="CDD" id="cd07302">
    <property type="entry name" value="CHD"/>
    <property type="match status" value="1"/>
</dbReference>
<name>A0A6S6Y5W1_9PROT</name>
<dbReference type="GO" id="GO:0009190">
    <property type="term" value="P:cyclic nucleotide biosynthetic process"/>
    <property type="evidence" value="ECO:0007669"/>
    <property type="project" value="InterPro"/>
</dbReference>
<dbReference type="PANTHER" id="PTHR43081:SF1">
    <property type="entry name" value="ADENYLATE CYCLASE, TERMINAL-DIFFERENTIATION SPECIFIC"/>
    <property type="match status" value="1"/>
</dbReference>
<dbReference type="InterPro" id="IPR008984">
    <property type="entry name" value="SMAD_FHA_dom_sf"/>
</dbReference>
<dbReference type="KEGG" id="doe:DENOEST_3783"/>
<dbReference type="Pfam" id="PF00211">
    <property type="entry name" value="Guanylate_cyc"/>
    <property type="match status" value="1"/>
</dbReference>
<dbReference type="Proteomes" id="UP000515733">
    <property type="component" value="Chromosome"/>
</dbReference>
<dbReference type="PROSITE" id="PS50125">
    <property type="entry name" value="GUANYLATE_CYCLASE_2"/>
    <property type="match status" value="1"/>
</dbReference>
<dbReference type="SUPFAM" id="SSF55073">
    <property type="entry name" value="Nucleotide cyclase"/>
    <property type="match status" value="1"/>
</dbReference>
<dbReference type="SUPFAM" id="SSF49879">
    <property type="entry name" value="SMAD/FHA domain"/>
    <property type="match status" value="1"/>
</dbReference>
<dbReference type="OrthoDB" id="9801841at2"/>
<proteinExistence type="predicted"/>
<dbReference type="EMBL" id="LR778301">
    <property type="protein sequence ID" value="CAB1370937.1"/>
    <property type="molecule type" value="Genomic_DNA"/>
</dbReference>